<dbReference type="Pfam" id="PF00549">
    <property type="entry name" value="Ligase_CoA"/>
    <property type="match status" value="1"/>
</dbReference>
<dbReference type="GO" id="GO:0004776">
    <property type="term" value="F:succinate-CoA ligase (GDP-forming) activity"/>
    <property type="evidence" value="ECO:0007669"/>
    <property type="project" value="TreeGrafter"/>
</dbReference>
<feature type="active site" description="Tele-phosphohistidine intermediate" evidence="5 6">
    <location>
        <position position="249"/>
    </location>
</feature>
<dbReference type="AlphaFoldDB" id="A0A7I9VMG7"/>
<sequence>MSILVDRNTRVLVQGITGSAGSFHAEQMLAYGTKLVAGVTPGRGGTRFQGEVPIFHTVQQAVRETGANACCIFVPPPYAADAIIEAADAGIELIVAITEGIPVLDMVKVRRDLKDRAAARLIGPNCPGLITPGQCKIGIMPGHIHRPGRVGVVSRSGTLTYEAVHQLTQLGLGQSTAVGIGGDPVHGTDFVDVLSRFEQDPETDAVIMIGEIGGTEEERGAEFVKTSMSKPVVGFIAGRTAPPGKRMGHAGAVISGGSGTAEAKLEAMRAAGITVCDGPHLLGKTMKDVLDRRGARPRAAPVRTKTRTPAPSRAAARSAAPSQRGGKAAKKAAKGERE</sequence>
<comment type="catalytic activity">
    <reaction evidence="5 8">
        <text>succinate + ATP + CoA = succinyl-CoA + ADP + phosphate</text>
        <dbReference type="Rhea" id="RHEA:17661"/>
        <dbReference type="ChEBI" id="CHEBI:30031"/>
        <dbReference type="ChEBI" id="CHEBI:30616"/>
        <dbReference type="ChEBI" id="CHEBI:43474"/>
        <dbReference type="ChEBI" id="CHEBI:57287"/>
        <dbReference type="ChEBI" id="CHEBI:57292"/>
        <dbReference type="ChEBI" id="CHEBI:456216"/>
        <dbReference type="EC" id="6.2.1.5"/>
    </reaction>
</comment>
<dbReference type="InterPro" id="IPR005810">
    <property type="entry name" value="CoA_lig_alpha"/>
</dbReference>
<dbReference type="Pfam" id="PF02629">
    <property type="entry name" value="CoA_binding"/>
    <property type="match status" value="1"/>
</dbReference>
<keyword evidence="12" id="KW-1185">Reference proteome</keyword>
<keyword evidence="2 5" id="KW-0436">Ligase</keyword>
<dbReference type="GO" id="GO:0000166">
    <property type="term" value="F:nucleotide binding"/>
    <property type="evidence" value="ECO:0007669"/>
    <property type="project" value="UniProtKB-KW"/>
</dbReference>
<protein>
    <recommendedName>
        <fullName evidence="5">Succinate--CoA ligase [ADP-forming] subunit alpha</fullName>
        <ecNumber evidence="5">6.2.1.5</ecNumber>
    </recommendedName>
    <alternativeName>
        <fullName evidence="5">Succinyl-CoA synthetase subunit alpha</fullName>
        <shortName evidence="5">SCS-alpha</shortName>
    </alternativeName>
</protein>
<organism evidence="11 12">
    <name type="scientific">Anaeromyxobacter diazotrophicus</name>
    <dbReference type="NCBI Taxonomy" id="2590199"/>
    <lineage>
        <taxon>Bacteria</taxon>
        <taxon>Pseudomonadati</taxon>
        <taxon>Myxococcota</taxon>
        <taxon>Myxococcia</taxon>
        <taxon>Myxococcales</taxon>
        <taxon>Cystobacterineae</taxon>
        <taxon>Anaeromyxobacteraceae</taxon>
        <taxon>Anaeromyxobacter</taxon>
    </lineage>
</organism>
<dbReference type="GO" id="GO:0004775">
    <property type="term" value="F:succinate-CoA ligase (ADP-forming) activity"/>
    <property type="evidence" value="ECO:0007669"/>
    <property type="project" value="UniProtKB-UniRule"/>
</dbReference>
<dbReference type="SMART" id="SM00881">
    <property type="entry name" value="CoA_binding"/>
    <property type="match status" value="1"/>
</dbReference>
<dbReference type="InterPro" id="IPR017440">
    <property type="entry name" value="Cit_synth/succinyl-CoA_lig_AS"/>
</dbReference>
<comment type="caution">
    <text evidence="5">Lacks conserved residue(s) required for the propagation of feature annotation.</text>
</comment>
<dbReference type="PANTHER" id="PTHR11117:SF2">
    <property type="entry name" value="SUCCINATE--COA LIGASE [ADP_GDP-FORMING] SUBUNIT ALPHA, MITOCHONDRIAL"/>
    <property type="match status" value="1"/>
</dbReference>
<dbReference type="NCBIfam" id="NF004230">
    <property type="entry name" value="PRK05678.1"/>
    <property type="match status" value="1"/>
</dbReference>
<dbReference type="PIRSF" id="PIRSF001553">
    <property type="entry name" value="SucCS_alpha"/>
    <property type="match status" value="1"/>
</dbReference>
<evidence type="ECO:0000256" key="6">
    <source>
        <dbReference type="PIRSR" id="PIRSR001553-1"/>
    </source>
</evidence>
<comment type="caution">
    <text evidence="11">The sequence shown here is derived from an EMBL/GenBank/DDBJ whole genome shotgun (WGS) entry which is preliminary data.</text>
</comment>
<dbReference type="GO" id="GO:0009361">
    <property type="term" value="C:succinate-CoA ligase complex (ADP-forming)"/>
    <property type="evidence" value="ECO:0007669"/>
    <property type="project" value="TreeGrafter"/>
</dbReference>
<feature type="binding site" evidence="5">
    <location>
        <position position="161"/>
    </location>
    <ligand>
        <name>substrate</name>
        <note>ligand shared with subunit beta</note>
    </ligand>
</feature>
<keyword evidence="3 5" id="KW-0547">Nucleotide-binding</keyword>
<dbReference type="SUPFAM" id="SSF51735">
    <property type="entry name" value="NAD(P)-binding Rossmann-fold domains"/>
    <property type="match status" value="1"/>
</dbReference>
<evidence type="ECO:0000256" key="7">
    <source>
        <dbReference type="RuleBase" id="RU000677"/>
    </source>
</evidence>
<feature type="binding site" evidence="5">
    <location>
        <begin position="97"/>
        <end position="99"/>
    </location>
    <ligand>
        <name>CoA</name>
        <dbReference type="ChEBI" id="CHEBI:57287"/>
    </ligand>
</feature>
<evidence type="ECO:0000313" key="11">
    <source>
        <dbReference type="EMBL" id="GEJ57319.1"/>
    </source>
</evidence>
<dbReference type="UniPathway" id="UPA00223">
    <property type="reaction ID" value="UER00999"/>
</dbReference>
<dbReference type="Gene3D" id="3.40.50.720">
    <property type="entry name" value="NAD(P)-binding Rossmann-like Domain"/>
    <property type="match status" value="1"/>
</dbReference>
<gene>
    <name evidence="5 11" type="primary">sucD</name>
    <name evidence="11" type="ORF">AMYX_20600</name>
</gene>
<dbReference type="InterPro" id="IPR016102">
    <property type="entry name" value="Succinyl-CoA_synth-like"/>
</dbReference>
<proteinExistence type="inferred from homology"/>
<accession>A0A7I9VMG7</accession>
<feature type="domain" description="CoA-binding" evidence="10">
    <location>
        <begin position="4"/>
        <end position="101"/>
    </location>
</feature>
<dbReference type="NCBIfam" id="TIGR01019">
    <property type="entry name" value="sucCoAalpha"/>
    <property type="match status" value="1"/>
</dbReference>
<dbReference type="RefSeq" id="WP_176064780.1">
    <property type="nucleotide sequence ID" value="NZ_BJTG01000004.1"/>
</dbReference>
<comment type="catalytic activity">
    <reaction evidence="5">
        <text>GTP + succinate + CoA = succinyl-CoA + GDP + phosphate</text>
        <dbReference type="Rhea" id="RHEA:22120"/>
        <dbReference type="ChEBI" id="CHEBI:30031"/>
        <dbReference type="ChEBI" id="CHEBI:37565"/>
        <dbReference type="ChEBI" id="CHEBI:43474"/>
        <dbReference type="ChEBI" id="CHEBI:57287"/>
        <dbReference type="ChEBI" id="CHEBI:57292"/>
        <dbReference type="ChEBI" id="CHEBI:58189"/>
    </reaction>
</comment>
<dbReference type="FunFam" id="3.40.50.261:FF:000006">
    <property type="entry name" value="Succinate--CoA ligase [ADP-forming] subunit alpha"/>
    <property type="match status" value="1"/>
</dbReference>
<dbReference type="Proteomes" id="UP000503640">
    <property type="component" value="Unassembled WGS sequence"/>
</dbReference>
<dbReference type="EC" id="6.2.1.5" evidence="5"/>
<dbReference type="InterPro" id="IPR036291">
    <property type="entry name" value="NAD(P)-bd_dom_sf"/>
</dbReference>
<dbReference type="GO" id="GO:0006099">
    <property type="term" value="P:tricarboxylic acid cycle"/>
    <property type="evidence" value="ECO:0007669"/>
    <property type="project" value="UniProtKB-UniRule"/>
</dbReference>
<dbReference type="EMBL" id="BJTG01000004">
    <property type="protein sequence ID" value="GEJ57319.1"/>
    <property type="molecule type" value="Genomic_DNA"/>
</dbReference>
<dbReference type="InterPro" id="IPR003781">
    <property type="entry name" value="CoA-bd"/>
</dbReference>
<dbReference type="HAMAP" id="MF_01988">
    <property type="entry name" value="Succ_CoA_alpha"/>
    <property type="match status" value="1"/>
</dbReference>
<dbReference type="SUPFAM" id="SSF52210">
    <property type="entry name" value="Succinyl-CoA synthetase domains"/>
    <property type="match status" value="1"/>
</dbReference>
<evidence type="ECO:0000256" key="2">
    <source>
        <dbReference type="ARBA" id="ARBA00022598"/>
    </source>
</evidence>
<dbReference type="FunFam" id="3.40.50.720:FF:000277">
    <property type="entry name" value="Succinate--CoA ligase [ADP-forming] subunit alpha"/>
    <property type="match status" value="1"/>
</dbReference>
<evidence type="ECO:0000256" key="3">
    <source>
        <dbReference type="ARBA" id="ARBA00022741"/>
    </source>
</evidence>
<comment type="function">
    <text evidence="5 8">Succinyl-CoA synthetase functions in the citric acid cycle (TCA), coupling the hydrolysis of succinyl-CoA to the synthesis of either ATP or GTP and thus represents the only step of substrate-level phosphorylation in the TCA. The alpha subunit of the enzyme binds the substrates coenzyme A and phosphate, while succinate binding and nucleotide specificity is provided by the beta subunit.</text>
</comment>
<comment type="similarity">
    <text evidence="4 5 7">Belongs to the succinate/malate CoA ligase alpha subunit family.</text>
</comment>
<comment type="subunit">
    <text evidence="5 8">Heterotetramer of two alpha and two beta subunits.</text>
</comment>
<comment type="pathway">
    <text evidence="5 8">Carbohydrate metabolism; tricarboxylic acid cycle; succinate from succinyl-CoA (ligase route): step 1/1.</text>
</comment>
<dbReference type="InterPro" id="IPR033847">
    <property type="entry name" value="Citrt_syn/SCS-alpha_CS"/>
</dbReference>
<evidence type="ECO:0000256" key="9">
    <source>
        <dbReference type="SAM" id="MobiDB-lite"/>
    </source>
</evidence>
<dbReference type="InterPro" id="IPR005811">
    <property type="entry name" value="SUCC_ACL_C"/>
</dbReference>
<reference evidence="12" key="1">
    <citation type="journal article" date="2020" name="Appl. Environ. Microbiol.">
        <title>Diazotrophic Anaeromyxobacter Isolates from Soils.</title>
        <authorList>
            <person name="Masuda Y."/>
            <person name="Yamanaka H."/>
            <person name="Xu Z.X."/>
            <person name="Shiratori Y."/>
            <person name="Aono T."/>
            <person name="Amachi S."/>
            <person name="Senoo K."/>
            <person name="Itoh H."/>
        </authorList>
    </citation>
    <scope>NUCLEOTIDE SEQUENCE [LARGE SCALE GENOMIC DNA]</scope>
    <source>
        <strain evidence="12">R267</strain>
    </source>
</reference>
<dbReference type="Gene3D" id="3.40.50.261">
    <property type="entry name" value="Succinyl-CoA synthetase domains"/>
    <property type="match status" value="1"/>
</dbReference>
<evidence type="ECO:0000259" key="10">
    <source>
        <dbReference type="SMART" id="SM00881"/>
    </source>
</evidence>
<feature type="compositionally biased region" description="Low complexity" evidence="9">
    <location>
        <begin position="297"/>
        <end position="326"/>
    </location>
</feature>
<evidence type="ECO:0000256" key="1">
    <source>
        <dbReference type="ARBA" id="ARBA00022532"/>
    </source>
</evidence>
<evidence type="ECO:0000256" key="4">
    <source>
        <dbReference type="ARBA" id="ARBA00060724"/>
    </source>
</evidence>
<evidence type="ECO:0000256" key="8">
    <source>
        <dbReference type="RuleBase" id="RU000699"/>
    </source>
</evidence>
<dbReference type="PROSITE" id="PS01216">
    <property type="entry name" value="SUCCINYL_COA_LIG_1"/>
    <property type="match status" value="1"/>
</dbReference>
<name>A0A7I9VMG7_9BACT</name>
<evidence type="ECO:0000313" key="12">
    <source>
        <dbReference type="Proteomes" id="UP000503640"/>
    </source>
</evidence>
<dbReference type="PRINTS" id="PR01798">
    <property type="entry name" value="SCOASYNTHASE"/>
</dbReference>
<dbReference type="PROSITE" id="PS00399">
    <property type="entry name" value="SUCCINYL_COA_LIG_2"/>
    <property type="match status" value="1"/>
</dbReference>
<keyword evidence="1 5" id="KW-0816">Tricarboxylic acid cycle</keyword>
<feature type="region of interest" description="Disordered" evidence="9">
    <location>
        <begin position="290"/>
        <end position="338"/>
    </location>
</feature>
<evidence type="ECO:0000256" key="5">
    <source>
        <dbReference type="HAMAP-Rule" id="MF_01988"/>
    </source>
</evidence>
<feature type="binding site" evidence="5">
    <location>
        <begin position="17"/>
        <end position="20"/>
    </location>
    <ligand>
        <name>CoA</name>
        <dbReference type="ChEBI" id="CHEBI:57287"/>
    </ligand>
</feature>
<dbReference type="PANTHER" id="PTHR11117">
    <property type="entry name" value="SUCCINYL-COA LIGASE SUBUNIT ALPHA"/>
    <property type="match status" value="1"/>
</dbReference>